<evidence type="ECO:0000313" key="1">
    <source>
        <dbReference type="EMBL" id="MBA1158053.1"/>
    </source>
</evidence>
<evidence type="ECO:0000313" key="2">
    <source>
        <dbReference type="Proteomes" id="UP000572984"/>
    </source>
</evidence>
<name>A0A838BT35_9HYPH</name>
<gene>
    <name evidence="1" type="ORF">H0S73_18250</name>
</gene>
<dbReference type="AlphaFoldDB" id="A0A838BT35"/>
<organism evidence="1 2">
    <name type="scientific">Microvirga mediterraneensis</name>
    <dbReference type="NCBI Taxonomy" id="2754695"/>
    <lineage>
        <taxon>Bacteria</taxon>
        <taxon>Pseudomonadati</taxon>
        <taxon>Pseudomonadota</taxon>
        <taxon>Alphaproteobacteria</taxon>
        <taxon>Hyphomicrobiales</taxon>
        <taxon>Methylobacteriaceae</taxon>
        <taxon>Microvirga</taxon>
    </lineage>
</organism>
<proteinExistence type="predicted"/>
<dbReference type="Proteomes" id="UP000572984">
    <property type="component" value="Unassembled WGS sequence"/>
</dbReference>
<dbReference type="InterPro" id="IPR019056">
    <property type="entry name" value="Phage_TAC_6"/>
</dbReference>
<dbReference type="RefSeq" id="WP_181053480.1">
    <property type="nucleotide sequence ID" value="NZ_JACDXJ010000001.1"/>
</dbReference>
<keyword evidence="2" id="KW-1185">Reference proteome</keyword>
<reference evidence="1 2" key="1">
    <citation type="submission" date="2020-07" db="EMBL/GenBank/DDBJ databases">
        <title>Draft genome and description of Microvirga mediterraneensis Marseille-Q2068 sp. nov.</title>
        <authorList>
            <person name="Boxberger M."/>
        </authorList>
    </citation>
    <scope>NUCLEOTIDE SEQUENCE [LARGE SCALE GENOMIC DNA]</scope>
    <source>
        <strain evidence="1 2">Marseille-Q2068</strain>
    </source>
</reference>
<comment type="caution">
    <text evidence="1">The sequence shown here is derived from an EMBL/GenBank/DDBJ whole genome shotgun (WGS) entry which is preliminary data.</text>
</comment>
<dbReference type="EMBL" id="JACDXJ010000001">
    <property type="protein sequence ID" value="MBA1158053.1"/>
    <property type="molecule type" value="Genomic_DNA"/>
</dbReference>
<accession>A0A838BT35</accession>
<sequence length="73" mass="8176">MPDPRRAGCEPHAFPWDDALTLCLGILRWSPDAFWRATPRELMAAWDGLSGGRKPGPALSGDLRRLMEAFPDR</sequence>
<dbReference type="Pfam" id="PF09550">
    <property type="entry name" value="Phage_TAC_6"/>
    <property type="match status" value="1"/>
</dbReference>
<protein>
    <submittedName>
        <fullName evidence="1">Phage tail assembly chaperone</fullName>
    </submittedName>
</protein>